<reference evidence="1 2" key="1">
    <citation type="submission" date="2018-06" db="EMBL/GenBank/DDBJ databases">
        <title>Genomic Encyclopedia of Archaeal and Bacterial Type Strains, Phase II (KMG-II): from individual species to whole genera.</title>
        <authorList>
            <person name="Goeker M."/>
        </authorList>
    </citation>
    <scope>NUCLEOTIDE SEQUENCE [LARGE SCALE GENOMIC DNA]</scope>
    <source>
        <strain evidence="1 2">DSM 6779</strain>
    </source>
</reference>
<dbReference type="EMBL" id="QKZK01000013">
    <property type="protein sequence ID" value="PZX16371.1"/>
    <property type="molecule type" value="Genomic_DNA"/>
</dbReference>
<dbReference type="AlphaFoldDB" id="A0A2W7N892"/>
<comment type="caution">
    <text evidence="1">The sequence shown here is derived from an EMBL/GenBank/DDBJ whole genome shotgun (WGS) entry which is preliminary data.</text>
</comment>
<keyword evidence="2" id="KW-1185">Reference proteome</keyword>
<proteinExistence type="predicted"/>
<dbReference type="Proteomes" id="UP000249239">
    <property type="component" value="Unassembled WGS sequence"/>
</dbReference>
<name>A0A2W7N892_9BACT</name>
<sequence>MNKPYSHRRMIIGKFHHINKKDKTIKSPFGGLGGLIIIT</sequence>
<evidence type="ECO:0000313" key="2">
    <source>
        <dbReference type="Proteomes" id="UP000249239"/>
    </source>
</evidence>
<organism evidence="1 2">
    <name type="scientific">Breznakibacter xylanolyticus</name>
    <dbReference type="NCBI Taxonomy" id="990"/>
    <lineage>
        <taxon>Bacteria</taxon>
        <taxon>Pseudomonadati</taxon>
        <taxon>Bacteroidota</taxon>
        <taxon>Bacteroidia</taxon>
        <taxon>Marinilabiliales</taxon>
        <taxon>Marinilabiliaceae</taxon>
        <taxon>Breznakibacter</taxon>
    </lineage>
</organism>
<protein>
    <submittedName>
        <fullName evidence="1">Uncharacterized protein</fullName>
    </submittedName>
</protein>
<evidence type="ECO:0000313" key="1">
    <source>
        <dbReference type="EMBL" id="PZX16371.1"/>
    </source>
</evidence>
<accession>A0A2W7N892</accession>
<gene>
    <name evidence="1" type="ORF">LX69_01865</name>
</gene>